<gene>
    <name evidence="2" type="ORF">A3A35_00060</name>
</gene>
<reference evidence="2 3" key="1">
    <citation type="journal article" date="2016" name="Nat. Commun.">
        <title>Thousands of microbial genomes shed light on interconnected biogeochemical processes in an aquifer system.</title>
        <authorList>
            <person name="Anantharaman K."/>
            <person name="Brown C.T."/>
            <person name="Hug L.A."/>
            <person name="Sharon I."/>
            <person name="Castelle C.J."/>
            <person name="Probst A.J."/>
            <person name="Thomas B.C."/>
            <person name="Singh A."/>
            <person name="Wilkins M.J."/>
            <person name="Karaoz U."/>
            <person name="Brodie E.L."/>
            <person name="Williams K.H."/>
            <person name="Hubbard S.S."/>
            <person name="Banfield J.F."/>
        </authorList>
    </citation>
    <scope>NUCLEOTIDE SEQUENCE [LARGE SCALE GENOMIC DNA]</scope>
</reference>
<evidence type="ECO:0000256" key="1">
    <source>
        <dbReference type="SAM" id="MobiDB-lite"/>
    </source>
</evidence>
<dbReference type="EMBL" id="MFLV01000026">
    <property type="protein sequence ID" value="OGG71349.1"/>
    <property type="molecule type" value="Genomic_DNA"/>
</dbReference>
<dbReference type="AlphaFoldDB" id="A0A1F6ECE3"/>
<accession>A0A1F6ECE3</accession>
<evidence type="ECO:0000313" key="3">
    <source>
        <dbReference type="Proteomes" id="UP000179115"/>
    </source>
</evidence>
<comment type="caution">
    <text evidence="2">The sequence shown here is derived from an EMBL/GenBank/DDBJ whole genome shotgun (WGS) entry which is preliminary data.</text>
</comment>
<evidence type="ECO:0000313" key="2">
    <source>
        <dbReference type="EMBL" id="OGG71349.1"/>
    </source>
</evidence>
<feature type="region of interest" description="Disordered" evidence="1">
    <location>
        <begin position="73"/>
        <end position="96"/>
    </location>
</feature>
<feature type="compositionally biased region" description="Polar residues" evidence="1">
    <location>
        <begin position="74"/>
        <end position="84"/>
    </location>
</feature>
<name>A0A1F6ECE3_9BACT</name>
<dbReference type="Proteomes" id="UP000179115">
    <property type="component" value="Unassembled WGS sequence"/>
</dbReference>
<organism evidence="2 3">
    <name type="scientific">Candidatus Kaiserbacteria bacterium RIFCSPLOWO2_01_FULL_51_21</name>
    <dbReference type="NCBI Taxonomy" id="1798508"/>
    <lineage>
        <taxon>Bacteria</taxon>
        <taxon>Candidatus Kaiseribacteriota</taxon>
    </lineage>
</organism>
<proteinExistence type="predicted"/>
<dbReference type="STRING" id="1798508.A3A35_00060"/>
<protein>
    <submittedName>
        <fullName evidence="2">Uncharacterized protein</fullName>
    </submittedName>
</protein>
<sequence>MHDLFGKGKLPLVAVLVLPFFVGVAYAAWNYVPNTQNLAALTEAQIQSVLSLLSAFGLDKTLLQNVEVSLRDGTPSSVATSTETTPPPKDSEGAPVGVPVPVSEIAPISGNSLIVSVSPTPAAGYVPVGTTYVHVASFVFDASGSSEDISFSSLKFLYTDNALFDPYNCAIFSGPEEFMTRYTKNYFNSDWVHPTGTGDYTFVLTTPFVVSKGTTRVAEIRCTTNLQATKGTGSFSWGLSEENGKATFTGVGAVSKEIITPKAVPSAGNVMTFNS</sequence>